<dbReference type="InterPro" id="IPR050765">
    <property type="entry name" value="Riboflavin_Biosynth_HTPR"/>
</dbReference>
<dbReference type="EMBL" id="BAAASZ010000017">
    <property type="protein sequence ID" value="GAA2434959.1"/>
    <property type="molecule type" value="Genomic_DNA"/>
</dbReference>
<evidence type="ECO:0000259" key="1">
    <source>
        <dbReference type="Pfam" id="PF01872"/>
    </source>
</evidence>
<comment type="caution">
    <text evidence="2">The sequence shown here is derived from an EMBL/GenBank/DDBJ whole genome shotgun (WGS) entry which is preliminary data.</text>
</comment>
<feature type="domain" description="Bacterial bifunctional deaminase-reductase C-terminal" evidence="1">
    <location>
        <begin position="4"/>
        <end position="187"/>
    </location>
</feature>
<organism evidence="2 3">
    <name type="scientific">Streptomyces macrosporus</name>
    <dbReference type="NCBI Taxonomy" id="44032"/>
    <lineage>
        <taxon>Bacteria</taxon>
        <taxon>Bacillati</taxon>
        <taxon>Actinomycetota</taxon>
        <taxon>Actinomycetes</taxon>
        <taxon>Kitasatosporales</taxon>
        <taxon>Streptomycetaceae</taxon>
        <taxon>Streptomyces</taxon>
    </lineage>
</organism>
<sequence length="206" mass="22398">MALLTLTEFLTLDGVVQGPGAPDEDRDGGFEHGGWLVPYADEDLGRFVDEVFGAATGFLLGRRTYQIFAAHWPRVTDEDDPVASRLNTLPKYVASRTLEKAEWHNSTLLKGDVAEEVAALKDRLDGEVQIHGSGNLARSLMTHGLIDVYRLLVHPVVLGGGKRLFADGTVPTALELTDSRTTGAGVAIHTYRPAGRPRYGTFALEE</sequence>
<gene>
    <name evidence="2" type="ORF">GCM10010405_17550</name>
</gene>
<evidence type="ECO:0000313" key="2">
    <source>
        <dbReference type="EMBL" id="GAA2434959.1"/>
    </source>
</evidence>
<dbReference type="Gene3D" id="3.40.430.10">
    <property type="entry name" value="Dihydrofolate Reductase, subunit A"/>
    <property type="match status" value="1"/>
</dbReference>
<evidence type="ECO:0000313" key="3">
    <source>
        <dbReference type="Proteomes" id="UP001501638"/>
    </source>
</evidence>
<keyword evidence="3" id="KW-1185">Reference proteome</keyword>
<accession>A0ABP5WS99</accession>
<dbReference type="PANTHER" id="PTHR38011">
    <property type="entry name" value="DIHYDROFOLATE REDUCTASE FAMILY PROTEIN (AFU_ORTHOLOGUE AFUA_8G06820)"/>
    <property type="match status" value="1"/>
</dbReference>
<reference evidence="3" key="1">
    <citation type="journal article" date="2019" name="Int. J. Syst. Evol. Microbiol.">
        <title>The Global Catalogue of Microorganisms (GCM) 10K type strain sequencing project: providing services to taxonomists for standard genome sequencing and annotation.</title>
        <authorList>
            <consortium name="The Broad Institute Genomics Platform"/>
            <consortium name="The Broad Institute Genome Sequencing Center for Infectious Disease"/>
            <person name="Wu L."/>
            <person name="Ma J."/>
        </authorList>
    </citation>
    <scope>NUCLEOTIDE SEQUENCE [LARGE SCALE GENOMIC DNA]</scope>
    <source>
        <strain evidence="3">JCM 6305</strain>
    </source>
</reference>
<name>A0ABP5WS99_9ACTN</name>
<dbReference type="Pfam" id="PF01872">
    <property type="entry name" value="RibD_C"/>
    <property type="match status" value="1"/>
</dbReference>
<dbReference type="PANTHER" id="PTHR38011:SF2">
    <property type="entry name" value="BIFUNCTIONAL DEAMINASE-REDUCTASE DOMAIN PROTEIN"/>
    <property type="match status" value="1"/>
</dbReference>
<dbReference type="InterPro" id="IPR002734">
    <property type="entry name" value="RibDG_C"/>
</dbReference>
<dbReference type="SUPFAM" id="SSF53597">
    <property type="entry name" value="Dihydrofolate reductase-like"/>
    <property type="match status" value="1"/>
</dbReference>
<dbReference type="InterPro" id="IPR024072">
    <property type="entry name" value="DHFR-like_dom_sf"/>
</dbReference>
<proteinExistence type="predicted"/>
<dbReference type="Proteomes" id="UP001501638">
    <property type="component" value="Unassembled WGS sequence"/>
</dbReference>
<dbReference type="RefSeq" id="WP_344321558.1">
    <property type="nucleotide sequence ID" value="NZ_BAAASZ010000017.1"/>
</dbReference>
<protein>
    <submittedName>
        <fullName evidence="2">Dihydrofolate reductase family protein</fullName>
    </submittedName>
</protein>